<evidence type="ECO:0000256" key="1">
    <source>
        <dbReference type="ARBA" id="ARBA00022801"/>
    </source>
</evidence>
<accession>A0A6J7M954</accession>
<dbReference type="Gene3D" id="3.40.50.1000">
    <property type="entry name" value="HAD superfamily/HAD-like"/>
    <property type="match status" value="1"/>
</dbReference>
<dbReference type="PANTHER" id="PTHR43316">
    <property type="entry name" value="HYDROLASE, HALOACID DELAHOGENASE-RELATED"/>
    <property type="match status" value="1"/>
</dbReference>
<name>A0A6J7M954_9ZZZZ</name>
<dbReference type="Pfam" id="PF00702">
    <property type="entry name" value="Hydrolase"/>
    <property type="match status" value="1"/>
</dbReference>
<protein>
    <submittedName>
        <fullName evidence="2">Unannotated protein</fullName>
    </submittedName>
</protein>
<evidence type="ECO:0000313" key="2">
    <source>
        <dbReference type="EMBL" id="CAB4976305.1"/>
    </source>
</evidence>
<dbReference type="EMBL" id="CAFBOG010000054">
    <property type="protein sequence ID" value="CAB4976305.1"/>
    <property type="molecule type" value="Genomic_DNA"/>
</dbReference>
<dbReference type="SFLD" id="SFLDS00003">
    <property type="entry name" value="Haloacid_Dehalogenase"/>
    <property type="match status" value="1"/>
</dbReference>
<keyword evidence="1" id="KW-0378">Hydrolase</keyword>
<dbReference type="SUPFAM" id="SSF56784">
    <property type="entry name" value="HAD-like"/>
    <property type="match status" value="1"/>
</dbReference>
<dbReference type="SFLD" id="SFLDG01129">
    <property type="entry name" value="C1.5:_HAD__Beta-PGM__Phosphata"/>
    <property type="match status" value="1"/>
</dbReference>
<gene>
    <name evidence="2" type="ORF">UFOPK3914_00757</name>
</gene>
<dbReference type="AlphaFoldDB" id="A0A6J7M954"/>
<dbReference type="InterPro" id="IPR023214">
    <property type="entry name" value="HAD_sf"/>
</dbReference>
<dbReference type="InterPro" id="IPR036412">
    <property type="entry name" value="HAD-like_sf"/>
</dbReference>
<dbReference type="Gene3D" id="1.10.150.240">
    <property type="entry name" value="Putative phosphatase, domain 2"/>
    <property type="match status" value="1"/>
</dbReference>
<dbReference type="InterPro" id="IPR051540">
    <property type="entry name" value="S-2-haloacid_dehalogenase"/>
</dbReference>
<proteinExistence type="predicted"/>
<organism evidence="2">
    <name type="scientific">freshwater metagenome</name>
    <dbReference type="NCBI Taxonomy" id="449393"/>
    <lineage>
        <taxon>unclassified sequences</taxon>
        <taxon>metagenomes</taxon>
        <taxon>ecological metagenomes</taxon>
    </lineage>
</organism>
<dbReference type="PANTHER" id="PTHR43316:SF8">
    <property type="entry name" value="HAD FAMILY HYDROLASE"/>
    <property type="match status" value="1"/>
</dbReference>
<reference evidence="2" key="1">
    <citation type="submission" date="2020-05" db="EMBL/GenBank/DDBJ databases">
        <authorList>
            <person name="Chiriac C."/>
            <person name="Salcher M."/>
            <person name="Ghai R."/>
            <person name="Kavagutti S V."/>
        </authorList>
    </citation>
    <scope>NUCLEOTIDE SEQUENCE</scope>
</reference>
<dbReference type="InterPro" id="IPR023198">
    <property type="entry name" value="PGP-like_dom2"/>
</dbReference>
<dbReference type="GO" id="GO:0016787">
    <property type="term" value="F:hydrolase activity"/>
    <property type="evidence" value="ECO:0007669"/>
    <property type="project" value="UniProtKB-KW"/>
</dbReference>
<sequence>MALTTIGFDADDTLWHSESHFLLTTDRFCELLDPWTRALRLQGPSTGDSSQRELIENELINIERRNLQLLGYGAKAFTLSMIETAIEVSAGEIPASAIAEILRWGHELLNHPVELLDGVTDTLDALSGSYELLLITKGDLLHQESKIAQSGIASIFSGIEIVSNKTAVSYERVLHKRSVHAKEFLMVGNSVRSDVLPVLELGAQAVHIPYHVTWALEEHDSTDLQAEQFHSCHHISELPALLSSLI</sequence>